<sequence length="38" mass="4495">MITLVLLLIIYSLIALQVPKYDFIRTNKQIRLLYIVVC</sequence>
<keyword evidence="2" id="KW-1185">Reference proteome</keyword>
<dbReference type="AlphaFoldDB" id="K7YPR7"/>
<evidence type="ECO:0000313" key="1">
    <source>
        <dbReference type="EMBL" id="AFX99517.1"/>
    </source>
</evidence>
<dbReference type="HOGENOM" id="CLU_3326029_0_0_5"/>
<gene>
    <name evidence="1" type="ORF">A1OE_1344</name>
</gene>
<protein>
    <submittedName>
        <fullName evidence="1">Uncharacterized protein</fullName>
    </submittedName>
</protein>
<dbReference type="EMBL" id="CP003539">
    <property type="protein sequence ID" value="AFX99517.1"/>
    <property type="molecule type" value="Genomic_DNA"/>
</dbReference>
<dbReference type="KEGG" id="thal:A1OE_1344"/>
<organism evidence="1 2">
    <name type="scientific">Candidatus Endolissoclinum faulkneri L2</name>
    <dbReference type="NCBI Taxonomy" id="1193729"/>
    <lineage>
        <taxon>Bacteria</taxon>
        <taxon>Pseudomonadati</taxon>
        <taxon>Pseudomonadota</taxon>
        <taxon>Alphaproteobacteria</taxon>
        <taxon>Rhodospirillales</taxon>
        <taxon>Rhodospirillaceae</taxon>
        <taxon>Candidatus Endolissoclinum</taxon>
    </lineage>
</organism>
<reference evidence="1 2" key="1">
    <citation type="journal article" date="2012" name="Proc. Natl. Acad. Sci. U.S.A.">
        <title>Genome streamlining and chemical defense in a coral reef symbiosis.</title>
        <authorList>
            <person name="Kwan J.C."/>
            <person name="Donia M.S."/>
            <person name="Han A.W."/>
            <person name="Hirose E."/>
            <person name="Haygood M.G."/>
            <person name="Schmidt E.W."/>
        </authorList>
    </citation>
    <scope>NUCLEOTIDE SEQUENCE [LARGE SCALE GENOMIC DNA]</scope>
    <source>
        <strain evidence="1 2">L2</strain>
    </source>
</reference>
<name>K7YPR7_9PROT</name>
<accession>K7YPR7</accession>
<evidence type="ECO:0000313" key="2">
    <source>
        <dbReference type="Proteomes" id="UP000010077"/>
    </source>
</evidence>
<proteinExistence type="predicted"/>
<dbReference type="Proteomes" id="UP000010077">
    <property type="component" value="Chromosome"/>
</dbReference>